<dbReference type="Pfam" id="PF01757">
    <property type="entry name" value="Acyl_transf_3"/>
    <property type="match status" value="1"/>
</dbReference>
<feature type="transmembrane region" description="Helical" evidence="1">
    <location>
        <begin position="190"/>
        <end position="211"/>
    </location>
</feature>
<protein>
    <submittedName>
        <fullName evidence="3">Peptidoglycan/LPS O-acetylase OafA/YrhL</fullName>
    </submittedName>
</protein>
<name>A0A2S4MPX0_9HYPH</name>
<feature type="domain" description="Acyltransferase 3" evidence="2">
    <location>
        <begin position="5"/>
        <end position="331"/>
    </location>
</feature>
<reference evidence="3 4" key="1">
    <citation type="submission" date="2018-01" db="EMBL/GenBank/DDBJ databases">
        <title>Genomic Encyclopedia of Type Strains, Phase III (KMG-III): the genomes of soil and plant-associated and newly described type strains.</title>
        <authorList>
            <person name="Whitman W."/>
        </authorList>
    </citation>
    <scope>NUCLEOTIDE SEQUENCE [LARGE SCALE GENOMIC DNA]</scope>
    <source>
        <strain evidence="3 4">1131</strain>
    </source>
</reference>
<feature type="transmembrane region" description="Helical" evidence="1">
    <location>
        <begin position="12"/>
        <end position="32"/>
    </location>
</feature>
<evidence type="ECO:0000313" key="4">
    <source>
        <dbReference type="Proteomes" id="UP000236919"/>
    </source>
</evidence>
<dbReference type="PANTHER" id="PTHR23028">
    <property type="entry name" value="ACETYLTRANSFERASE"/>
    <property type="match status" value="1"/>
</dbReference>
<feature type="transmembrane region" description="Helical" evidence="1">
    <location>
        <begin position="276"/>
        <end position="293"/>
    </location>
</feature>
<feature type="transmembrane region" description="Helical" evidence="1">
    <location>
        <begin position="313"/>
        <end position="334"/>
    </location>
</feature>
<feature type="transmembrane region" description="Helical" evidence="1">
    <location>
        <begin position="223"/>
        <end position="240"/>
    </location>
</feature>
<keyword evidence="1" id="KW-1133">Transmembrane helix</keyword>
<dbReference type="InterPro" id="IPR002656">
    <property type="entry name" value="Acyl_transf_3_dom"/>
</dbReference>
<sequence length="348" mass="37460">MFQLYGIQALRAAAAFMVAVHHVQYDAIALAARSGTGFSPSLLLPWMAGVDIFFVVSGFIMVHASADLFGRADGARLFLQRRLARIVPLYWAATTLFLLVGLVLPGALNSGAPDLAQIAGSYLFWPTISTIGLVQPVYSLGWTLNYEMLFYALFTLGLLLPRAWTLPAITLALVALVAAERLAGPLAVPLRFWGQPIVLEFVAGMGIALLWRRGFRLGLAARAAVAALGVALLLVAAQMPGSDAPWAALAWRGSAAALLVLAAACGRRREEPSMPVRWLALVGDASYALYLVHPFVIRGLRELFQRLGLGSPPLFIIMALAGAVVAALLVHRAFEKPATRFMRRKFGA</sequence>
<keyword evidence="1" id="KW-0472">Membrane</keyword>
<dbReference type="PANTHER" id="PTHR23028:SF53">
    <property type="entry name" value="ACYL_TRANSF_3 DOMAIN-CONTAINING PROTEIN"/>
    <property type="match status" value="1"/>
</dbReference>
<feature type="transmembrane region" description="Helical" evidence="1">
    <location>
        <begin position="150"/>
        <end position="178"/>
    </location>
</feature>
<keyword evidence="1" id="KW-0812">Transmembrane</keyword>
<evidence type="ECO:0000259" key="2">
    <source>
        <dbReference type="Pfam" id="PF01757"/>
    </source>
</evidence>
<dbReference type="RefSeq" id="WP_245928024.1">
    <property type="nucleotide sequence ID" value="NZ_PQFZ01000001.1"/>
</dbReference>
<dbReference type="GO" id="GO:0000271">
    <property type="term" value="P:polysaccharide biosynthetic process"/>
    <property type="evidence" value="ECO:0007669"/>
    <property type="project" value="TreeGrafter"/>
</dbReference>
<accession>A0A2S4MPX0</accession>
<feature type="transmembrane region" description="Helical" evidence="1">
    <location>
        <begin position="246"/>
        <end position="264"/>
    </location>
</feature>
<keyword evidence="4" id="KW-1185">Reference proteome</keyword>
<gene>
    <name evidence="3" type="ORF">CYD53_101170</name>
</gene>
<comment type="caution">
    <text evidence="3">The sequence shown here is derived from an EMBL/GenBank/DDBJ whole genome shotgun (WGS) entry which is preliminary data.</text>
</comment>
<dbReference type="InterPro" id="IPR050879">
    <property type="entry name" value="Acyltransferase_3"/>
</dbReference>
<feature type="transmembrane region" description="Helical" evidence="1">
    <location>
        <begin position="87"/>
        <end position="107"/>
    </location>
</feature>
<feature type="transmembrane region" description="Helical" evidence="1">
    <location>
        <begin position="44"/>
        <end position="66"/>
    </location>
</feature>
<dbReference type="Proteomes" id="UP000236919">
    <property type="component" value="Unassembled WGS sequence"/>
</dbReference>
<dbReference type="EMBL" id="PQFZ01000001">
    <property type="protein sequence ID" value="POR56649.1"/>
    <property type="molecule type" value="Genomic_DNA"/>
</dbReference>
<organism evidence="3 4">
    <name type="scientific">Bosea psychrotolerans</name>
    <dbReference type="NCBI Taxonomy" id="1871628"/>
    <lineage>
        <taxon>Bacteria</taxon>
        <taxon>Pseudomonadati</taxon>
        <taxon>Pseudomonadota</taxon>
        <taxon>Alphaproteobacteria</taxon>
        <taxon>Hyphomicrobiales</taxon>
        <taxon>Boseaceae</taxon>
        <taxon>Bosea</taxon>
    </lineage>
</organism>
<evidence type="ECO:0000313" key="3">
    <source>
        <dbReference type="EMBL" id="POR56649.1"/>
    </source>
</evidence>
<evidence type="ECO:0000256" key="1">
    <source>
        <dbReference type="SAM" id="Phobius"/>
    </source>
</evidence>
<dbReference type="AlphaFoldDB" id="A0A2S4MPX0"/>
<proteinExistence type="predicted"/>
<dbReference type="GO" id="GO:0016747">
    <property type="term" value="F:acyltransferase activity, transferring groups other than amino-acyl groups"/>
    <property type="evidence" value="ECO:0007669"/>
    <property type="project" value="InterPro"/>
</dbReference>
<feature type="transmembrane region" description="Helical" evidence="1">
    <location>
        <begin position="119"/>
        <end position="138"/>
    </location>
</feature>
<dbReference type="GO" id="GO:0016020">
    <property type="term" value="C:membrane"/>
    <property type="evidence" value="ECO:0007669"/>
    <property type="project" value="TreeGrafter"/>
</dbReference>